<dbReference type="Gene3D" id="2.130.10.30">
    <property type="entry name" value="Regulator of chromosome condensation 1/beta-lactamase-inhibitor protein II"/>
    <property type="match status" value="1"/>
</dbReference>
<dbReference type="Proteomes" id="UP000601435">
    <property type="component" value="Unassembled WGS sequence"/>
</dbReference>
<dbReference type="AlphaFoldDB" id="A0A812NW58"/>
<evidence type="ECO:0008006" key="3">
    <source>
        <dbReference type="Google" id="ProtNLM"/>
    </source>
</evidence>
<organism evidence="1 2">
    <name type="scientific">Symbiodinium necroappetens</name>
    <dbReference type="NCBI Taxonomy" id="1628268"/>
    <lineage>
        <taxon>Eukaryota</taxon>
        <taxon>Sar</taxon>
        <taxon>Alveolata</taxon>
        <taxon>Dinophyceae</taxon>
        <taxon>Suessiales</taxon>
        <taxon>Symbiodiniaceae</taxon>
        <taxon>Symbiodinium</taxon>
    </lineage>
</organism>
<protein>
    <recommendedName>
        <fullName evidence="3">E3 ubiquitin-protein ligase HERC2</fullName>
    </recommendedName>
</protein>
<evidence type="ECO:0000313" key="2">
    <source>
        <dbReference type="Proteomes" id="UP000601435"/>
    </source>
</evidence>
<dbReference type="EMBL" id="CAJNJA010013620">
    <property type="protein sequence ID" value="CAE7325517.1"/>
    <property type="molecule type" value="Genomic_DNA"/>
</dbReference>
<name>A0A812NW58_9DINO</name>
<dbReference type="SUPFAM" id="SSF50985">
    <property type="entry name" value="RCC1/BLIP-II"/>
    <property type="match status" value="1"/>
</dbReference>
<gene>
    <name evidence="1" type="ORF">SNEC2469_LOCUS8201</name>
</gene>
<reference evidence="1" key="1">
    <citation type="submission" date="2021-02" db="EMBL/GenBank/DDBJ databases">
        <authorList>
            <person name="Dougan E. K."/>
            <person name="Rhodes N."/>
            <person name="Thang M."/>
            <person name="Chan C."/>
        </authorList>
    </citation>
    <scope>NUCLEOTIDE SEQUENCE</scope>
</reference>
<dbReference type="InterPro" id="IPR009091">
    <property type="entry name" value="RCC1/BLIP-II"/>
</dbReference>
<dbReference type="OrthoDB" id="408734at2759"/>
<evidence type="ECO:0000313" key="1">
    <source>
        <dbReference type="EMBL" id="CAE7325517.1"/>
    </source>
</evidence>
<accession>A0A812NW58</accession>
<proteinExistence type="predicted"/>
<sequence length="151" mass="16628">MADNWKTQTLSLVAGFLVEPSRYRFNPCKNPYEPWLSTVWAWDSFCPKTSEGTLLPEHLKGTQLRDVRSITANLSAFAALRGDGTVVTWGDCYAGGNSSRVQSKLQNVRQIQATDKAFAAIVGNGEVVAWGHPDYGGDCSSVQDMLKQRLT</sequence>
<comment type="caution">
    <text evidence="1">The sequence shown here is derived from an EMBL/GenBank/DDBJ whole genome shotgun (WGS) entry which is preliminary data.</text>
</comment>
<keyword evidence="2" id="KW-1185">Reference proteome</keyword>